<dbReference type="EMBL" id="RKHL01000001">
    <property type="protein sequence ID" value="ROR82749.1"/>
    <property type="molecule type" value="Genomic_DNA"/>
</dbReference>
<dbReference type="InterPro" id="IPR055235">
    <property type="entry name" value="ASD1_cat"/>
</dbReference>
<proteinExistence type="inferred from homology"/>
<comment type="caution">
    <text evidence="9">The sequence shown here is derived from an EMBL/GenBank/DDBJ whole genome shotgun (WGS) entry which is preliminary data.</text>
</comment>
<dbReference type="SUPFAM" id="SSF51445">
    <property type="entry name" value="(Trans)glycosidases"/>
    <property type="match status" value="1"/>
</dbReference>
<keyword evidence="7" id="KW-0326">Glycosidase</keyword>
<dbReference type="GO" id="GO:0046373">
    <property type="term" value="P:L-arabinose metabolic process"/>
    <property type="evidence" value="ECO:0007669"/>
    <property type="project" value="InterPro"/>
</dbReference>
<dbReference type="SMART" id="SM00813">
    <property type="entry name" value="Alpha-L-AF_C"/>
    <property type="match status" value="1"/>
</dbReference>
<gene>
    <name evidence="9" type="ORF">EDD42_2845</name>
</gene>
<protein>
    <recommendedName>
        <fullName evidence="4">non-reducing end alpha-L-arabinofuranosidase</fullName>
        <ecNumber evidence="4">3.2.1.55</ecNumber>
    </recommendedName>
</protein>
<evidence type="ECO:0000256" key="5">
    <source>
        <dbReference type="ARBA" id="ARBA00022801"/>
    </source>
</evidence>
<dbReference type="RefSeq" id="WP_085512604.1">
    <property type="nucleotide sequence ID" value="NZ_FXAP01000004.1"/>
</dbReference>
<sequence length="502" mass="54613">MTTARIAIDPNATVAPVNRRIFGSFVEHLGRCVYDGIYEPGHPTADADGFRGDVVDLVTELGTSTIRYPGGNFVSGYRWEDGVGPRENRPVRRDLAWHSLETNQVGVDEFAKWCKLTGSEMMMAVNLGTRGVLEALDLLEYTNHPSGTALSDQRIANGAPEPYGISMWCLGNEMDGPWQVGAMSADDYGKLAARTASAMKMVDPKLELVVCGSSSSSMPTFGDWERTVLEHSFDSVDYISCHAYYQERDGDLGSFLASSLNMEYFIRTVVAAADHVQHKRHSDKQIQLSFDEWNVWYLDEWNAIEGTIEEWAYAPRLIEDVYSVADAVVFGNLLMTLLKHSDRVGSASLAQLVNVIAPIMTEPGGGAWRQTTFFPFSVTSRLASGVVLAPRIEVATYTTKVHGDAPLVDSVATYDAEAGTAAVFLVNRHQDEAITVTVDVSALGVGSIVEANGIHDEDVYAKNTIDDRERVGLVANESASLADGSLTITLPPVSWTAVALGA</sequence>
<dbReference type="Pfam" id="PF22848">
    <property type="entry name" value="ASD1_dom"/>
    <property type="match status" value="1"/>
</dbReference>
<evidence type="ECO:0000256" key="6">
    <source>
        <dbReference type="ARBA" id="ARBA00023277"/>
    </source>
</evidence>
<dbReference type="GO" id="GO:0000272">
    <property type="term" value="P:polysaccharide catabolic process"/>
    <property type="evidence" value="ECO:0007669"/>
    <property type="project" value="TreeGrafter"/>
</dbReference>
<comment type="subunit">
    <text evidence="3">Homohexamer; trimer of dimers.</text>
</comment>
<dbReference type="Proteomes" id="UP000266915">
    <property type="component" value="Unassembled WGS sequence"/>
</dbReference>
<name>A0A3N2C5G9_9MICO</name>
<evidence type="ECO:0000313" key="10">
    <source>
        <dbReference type="Proteomes" id="UP000266915"/>
    </source>
</evidence>
<evidence type="ECO:0000259" key="8">
    <source>
        <dbReference type="SMART" id="SM00813"/>
    </source>
</evidence>
<dbReference type="InterPro" id="IPR013780">
    <property type="entry name" value="Glyco_hydro_b"/>
</dbReference>
<dbReference type="EC" id="3.2.1.55" evidence="4"/>
<dbReference type="InterPro" id="IPR017853">
    <property type="entry name" value="GH"/>
</dbReference>
<comment type="catalytic activity">
    <reaction evidence="1">
        <text>Hydrolysis of terminal non-reducing alpha-L-arabinofuranoside residues in alpha-L-arabinosides.</text>
        <dbReference type="EC" id="3.2.1.55"/>
    </reaction>
</comment>
<reference evidence="9 10" key="1">
    <citation type="submission" date="2018-11" db="EMBL/GenBank/DDBJ databases">
        <title>Sequencing the genomes of 1000 actinobacteria strains.</title>
        <authorList>
            <person name="Klenk H.-P."/>
        </authorList>
    </citation>
    <scope>NUCLEOTIDE SEQUENCE [LARGE SCALE GENOMIC DNA]</scope>
    <source>
        <strain evidence="9 10">DSM 14012</strain>
    </source>
</reference>
<comment type="similarity">
    <text evidence="2">Belongs to the glycosyl hydrolase 51 family.</text>
</comment>
<dbReference type="AlphaFoldDB" id="A0A3N2C5G9"/>
<dbReference type="Pfam" id="PF06964">
    <property type="entry name" value="Alpha-L-AF_C"/>
    <property type="match status" value="1"/>
</dbReference>
<evidence type="ECO:0000256" key="7">
    <source>
        <dbReference type="ARBA" id="ARBA00023295"/>
    </source>
</evidence>
<dbReference type="GO" id="GO:0046556">
    <property type="term" value="F:alpha-L-arabinofuranosidase activity"/>
    <property type="evidence" value="ECO:0007669"/>
    <property type="project" value="UniProtKB-EC"/>
</dbReference>
<dbReference type="InterPro" id="IPR010720">
    <property type="entry name" value="Alpha-L-AF_C"/>
</dbReference>
<accession>A0A3N2C5G9</accession>
<evidence type="ECO:0000256" key="2">
    <source>
        <dbReference type="ARBA" id="ARBA00007186"/>
    </source>
</evidence>
<evidence type="ECO:0000256" key="3">
    <source>
        <dbReference type="ARBA" id="ARBA00011165"/>
    </source>
</evidence>
<dbReference type="Gene3D" id="3.20.20.80">
    <property type="entry name" value="Glycosidases"/>
    <property type="match status" value="1"/>
</dbReference>
<evidence type="ECO:0000313" key="9">
    <source>
        <dbReference type="EMBL" id="ROR82749.1"/>
    </source>
</evidence>
<dbReference type="SUPFAM" id="SSF51011">
    <property type="entry name" value="Glycosyl hydrolase domain"/>
    <property type="match status" value="1"/>
</dbReference>
<dbReference type="PANTHER" id="PTHR43576">
    <property type="entry name" value="ALPHA-L-ARABINOFURANOSIDASE C-RELATED"/>
    <property type="match status" value="1"/>
</dbReference>
<organism evidence="9 10">
    <name type="scientific">Plantibacter flavus</name>
    <dbReference type="NCBI Taxonomy" id="150123"/>
    <lineage>
        <taxon>Bacteria</taxon>
        <taxon>Bacillati</taxon>
        <taxon>Actinomycetota</taxon>
        <taxon>Actinomycetes</taxon>
        <taxon>Micrococcales</taxon>
        <taxon>Microbacteriaceae</taxon>
        <taxon>Plantibacter</taxon>
    </lineage>
</organism>
<evidence type="ECO:0000256" key="4">
    <source>
        <dbReference type="ARBA" id="ARBA00012670"/>
    </source>
</evidence>
<evidence type="ECO:0000256" key="1">
    <source>
        <dbReference type="ARBA" id="ARBA00001462"/>
    </source>
</evidence>
<keyword evidence="5" id="KW-0378">Hydrolase</keyword>
<dbReference type="PANTHER" id="PTHR43576:SF3">
    <property type="entry name" value="ALPHA-L-ARABINOFURANOSIDASE C"/>
    <property type="match status" value="1"/>
</dbReference>
<keyword evidence="10" id="KW-1185">Reference proteome</keyword>
<feature type="domain" description="Alpha-L-arabinofuranosidase C-terminal" evidence="8">
    <location>
        <begin position="291"/>
        <end position="494"/>
    </location>
</feature>
<dbReference type="Gene3D" id="2.60.40.1180">
    <property type="entry name" value="Golgi alpha-mannosidase II"/>
    <property type="match status" value="1"/>
</dbReference>
<keyword evidence="6" id="KW-0119">Carbohydrate metabolism</keyword>